<evidence type="ECO:0000313" key="2">
    <source>
        <dbReference type="Proteomes" id="UP000195402"/>
    </source>
</evidence>
<sequence length="72" mass="8182">MDDNETFDVFYAKLNEIVNKSFILGKIISNSKVVRNVSRFLLERFQVKVTASEECKDIGAILPEELTVYGVP</sequence>
<name>A0A200Q0T8_MACCD</name>
<dbReference type="EMBL" id="MVGT01003405">
    <property type="protein sequence ID" value="OVA04092.1"/>
    <property type="molecule type" value="Genomic_DNA"/>
</dbReference>
<dbReference type="InParanoid" id="A0A200Q0T8"/>
<dbReference type="Proteomes" id="UP000195402">
    <property type="component" value="Unassembled WGS sequence"/>
</dbReference>
<organism evidence="1 2">
    <name type="scientific">Macleaya cordata</name>
    <name type="common">Five-seeded plume-poppy</name>
    <name type="synonym">Bocconia cordata</name>
    <dbReference type="NCBI Taxonomy" id="56857"/>
    <lineage>
        <taxon>Eukaryota</taxon>
        <taxon>Viridiplantae</taxon>
        <taxon>Streptophyta</taxon>
        <taxon>Embryophyta</taxon>
        <taxon>Tracheophyta</taxon>
        <taxon>Spermatophyta</taxon>
        <taxon>Magnoliopsida</taxon>
        <taxon>Ranunculales</taxon>
        <taxon>Papaveraceae</taxon>
        <taxon>Papaveroideae</taxon>
        <taxon>Macleaya</taxon>
    </lineage>
</organism>
<protein>
    <submittedName>
        <fullName evidence="1">Uncharacterized protein</fullName>
    </submittedName>
</protein>
<reference evidence="1 2" key="1">
    <citation type="journal article" date="2017" name="Mol. Plant">
        <title>The Genome of Medicinal Plant Macleaya cordata Provides New Insights into Benzylisoquinoline Alkaloids Metabolism.</title>
        <authorList>
            <person name="Liu X."/>
            <person name="Liu Y."/>
            <person name="Huang P."/>
            <person name="Ma Y."/>
            <person name="Qing Z."/>
            <person name="Tang Q."/>
            <person name="Cao H."/>
            <person name="Cheng P."/>
            <person name="Zheng Y."/>
            <person name="Yuan Z."/>
            <person name="Zhou Y."/>
            <person name="Liu J."/>
            <person name="Tang Z."/>
            <person name="Zhuo Y."/>
            <person name="Zhang Y."/>
            <person name="Yu L."/>
            <person name="Huang J."/>
            <person name="Yang P."/>
            <person name="Peng Q."/>
            <person name="Zhang J."/>
            <person name="Jiang W."/>
            <person name="Zhang Z."/>
            <person name="Lin K."/>
            <person name="Ro D.K."/>
            <person name="Chen X."/>
            <person name="Xiong X."/>
            <person name="Shang Y."/>
            <person name="Huang S."/>
            <person name="Zeng J."/>
        </authorList>
    </citation>
    <scope>NUCLEOTIDE SEQUENCE [LARGE SCALE GENOMIC DNA]</scope>
    <source>
        <strain evidence="2">cv. BLH2017</strain>
        <tissue evidence="1">Root</tissue>
    </source>
</reference>
<dbReference type="OMA" id="RMHESET"/>
<proteinExistence type="predicted"/>
<gene>
    <name evidence="1" type="ORF">BVC80_8685g4</name>
</gene>
<accession>A0A200Q0T8</accession>
<comment type="caution">
    <text evidence="1">The sequence shown here is derived from an EMBL/GenBank/DDBJ whole genome shotgun (WGS) entry which is preliminary data.</text>
</comment>
<keyword evidence="2" id="KW-1185">Reference proteome</keyword>
<evidence type="ECO:0000313" key="1">
    <source>
        <dbReference type="EMBL" id="OVA04092.1"/>
    </source>
</evidence>
<dbReference type="OrthoDB" id="1931687at2759"/>
<dbReference type="AlphaFoldDB" id="A0A200Q0T8"/>